<name>A0ACC8XE77_9FIRM</name>
<evidence type="ECO:0000313" key="2">
    <source>
        <dbReference type="Proteomes" id="UP000188637"/>
    </source>
</evidence>
<sequence>MENLIIINASPRAPQSNSKEYSEIFIKYSKLETKYFELNKRNQNELIYKMENFSQALFVFPLYVDCLPASFLDFLKILEKSSTEHKPIISVLINCGFIEVYQNDIAVEILKLFCNQTGYKFGSVLKIGSGEAILGTPFKKLVDRKIKQLANSIYTKQYKTLDVSMILPKKIYLKKSTEYWVKYGQKYNILKQEMETMKIE</sequence>
<evidence type="ECO:0000313" key="1">
    <source>
        <dbReference type="EMBL" id="ONI41124.1"/>
    </source>
</evidence>
<proteinExistence type="predicted"/>
<keyword evidence="2" id="KW-1185">Reference proteome</keyword>
<dbReference type="EMBL" id="LJHD01000224">
    <property type="protein sequence ID" value="ONI41124.1"/>
    <property type="molecule type" value="Genomic_DNA"/>
</dbReference>
<accession>A0ACC8XE77</accession>
<comment type="caution">
    <text evidence="1">The sequence shown here is derived from an EMBL/GenBank/DDBJ whole genome shotgun (WGS) entry which is preliminary data.</text>
</comment>
<gene>
    <name evidence="1" type="ORF">AN640_01340</name>
</gene>
<dbReference type="Proteomes" id="UP000188637">
    <property type="component" value="Unassembled WGS sequence"/>
</dbReference>
<reference evidence="1" key="1">
    <citation type="submission" date="2016-08" db="EMBL/GenBank/DDBJ databases">
        <authorList>
            <person name="Ngugi D.K."/>
            <person name="Miyake S."/>
            <person name="Stingl U."/>
        </authorList>
    </citation>
    <scope>NUCLEOTIDE SEQUENCE</scope>
    <source>
        <strain evidence="1">SCG-D08WGA-EpuloA1</strain>
    </source>
</reference>
<organism evidence="1 2">
    <name type="scientific">Candidatus Epulonipiscium fishelsonii</name>
    <dbReference type="NCBI Taxonomy" id="77094"/>
    <lineage>
        <taxon>Bacteria</taxon>
        <taxon>Bacillati</taxon>
        <taxon>Bacillota</taxon>
        <taxon>Clostridia</taxon>
        <taxon>Lachnospirales</taxon>
        <taxon>Lachnospiraceae</taxon>
        <taxon>Candidatus Epulonipiscium</taxon>
    </lineage>
</organism>
<protein>
    <submittedName>
        <fullName evidence="1">Uncharacterized protein</fullName>
    </submittedName>
</protein>